<dbReference type="Proteomes" id="UP000530928">
    <property type="component" value="Unassembled WGS sequence"/>
</dbReference>
<protein>
    <submittedName>
        <fullName evidence="2">Uncharacterized protein</fullName>
    </submittedName>
</protein>
<keyword evidence="3" id="KW-1185">Reference proteome</keyword>
<dbReference type="RefSeq" id="WP_181607614.1">
    <property type="nucleotide sequence ID" value="NZ_BAABAM010000001.1"/>
</dbReference>
<feature type="region of interest" description="Disordered" evidence="1">
    <location>
        <begin position="1"/>
        <end position="67"/>
    </location>
</feature>
<organism evidence="2 3">
    <name type="scientific">Nonomuraea soli</name>
    <dbReference type="NCBI Taxonomy" id="1032476"/>
    <lineage>
        <taxon>Bacteria</taxon>
        <taxon>Bacillati</taxon>
        <taxon>Actinomycetota</taxon>
        <taxon>Actinomycetes</taxon>
        <taxon>Streptosporangiales</taxon>
        <taxon>Streptosporangiaceae</taxon>
        <taxon>Nonomuraea</taxon>
    </lineage>
</organism>
<dbReference type="AlphaFoldDB" id="A0A7W0HMQ5"/>
<gene>
    <name evidence="2" type="ORF">HNR30_000302</name>
</gene>
<evidence type="ECO:0000256" key="1">
    <source>
        <dbReference type="SAM" id="MobiDB-lite"/>
    </source>
</evidence>
<evidence type="ECO:0000313" key="3">
    <source>
        <dbReference type="Proteomes" id="UP000530928"/>
    </source>
</evidence>
<name>A0A7W0HMQ5_9ACTN</name>
<accession>A0A7W0HMQ5</accession>
<comment type="caution">
    <text evidence="2">The sequence shown here is derived from an EMBL/GenBank/DDBJ whole genome shotgun (WGS) entry which is preliminary data.</text>
</comment>
<reference evidence="2 3" key="1">
    <citation type="submission" date="2020-07" db="EMBL/GenBank/DDBJ databases">
        <title>Genomic Encyclopedia of Type Strains, Phase IV (KMG-IV): sequencing the most valuable type-strain genomes for metagenomic binning, comparative biology and taxonomic classification.</title>
        <authorList>
            <person name="Goeker M."/>
        </authorList>
    </citation>
    <scope>NUCLEOTIDE SEQUENCE [LARGE SCALE GENOMIC DNA]</scope>
    <source>
        <strain evidence="2 3">DSM 45533</strain>
    </source>
</reference>
<sequence length="67" mass="7608">MAKSSKTPKKSPAKSAKSKVGRAKRRLLDRLIRQSVAQEKADRSERHAGLKRDPRAGIDRTRRASRR</sequence>
<dbReference type="EMBL" id="JACDUR010000001">
    <property type="protein sequence ID" value="MBA2888967.1"/>
    <property type="molecule type" value="Genomic_DNA"/>
</dbReference>
<evidence type="ECO:0000313" key="2">
    <source>
        <dbReference type="EMBL" id="MBA2888967.1"/>
    </source>
</evidence>
<proteinExistence type="predicted"/>
<feature type="compositionally biased region" description="Basic and acidic residues" evidence="1">
    <location>
        <begin position="39"/>
        <end position="67"/>
    </location>
</feature>
<feature type="compositionally biased region" description="Basic residues" evidence="1">
    <location>
        <begin position="1"/>
        <end position="25"/>
    </location>
</feature>